<dbReference type="InterPro" id="IPR044810">
    <property type="entry name" value="WRKY_plant"/>
</dbReference>
<evidence type="ECO:0000313" key="13">
    <source>
        <dbReference type="Proteomes" id="UP001190926"/>
    </source>
</evidence>
<keyword evidence="13" id="KW-1185">Reference proteome</keyword>
<evidence type="ECO:0000256" key="2">
    <source>
        <dbReference type="ARBA" id="ARBA00022723"/>
    </source>
</evidence>
<feature type="compositionally biased region" description="Basic and acidic residues" evidence="10">
    <location>
        <begin position="296"/>
        <end position="312"/>
    </location>
</feature>
<dbReference type="Proteomes" id="UP001190926">
    <property type="component" value="Unassembled WGS sequence"/>
</dbReference>
<organism evidence="12 13">
    <name type="scientific">Perilla frutescens var. hirtella</name>
    <name type="common">Perilla citriodora</name>
    <name type="synonym">Perilla setoyensis</name>
    <dbReference type="NCBI Taxonomy" id="608512"/>
    <lineage>
        <taxon>Eukaryota</taxon>
        <taxon>Viridiplantae</taxon>
        <taxon>Streptophyta</taxon>
        <taxon>Embryophyta</taxon>
        <taxon>Tracheophyta</taxon>
        <taxon>Spermatophyta</taxon>
        <taxon>Magnoliopsida</taxon>
        <taxon>eudicotyledons</taxon>
        <taxon>Gunneridae</taxon>
        <taxon>Pentapetalae</taxon>
        <taxon>asterids</taxon>
        <taxon>lamiids</taxon>
        <taxon>Lamiales</taxon>
        <taxon>Lamiaceae</taxon>
        <taxon>Nepetoideae</taxon>
        <taxon>Elsholtzieae</taxon>
        <taxon>Perilla</taxon>
    </lineage>
</organism>
<keyword evidence="5" id="KW-0805">Transcription regulation</keyword>
<evidence type="ECO:0000256" key="1">
    <source>
        <dbReference type="ARBA" id="ARBA00004123"/>
    </source>
</evidence>
<evidence type="ECO:0000256" key="8">
    <source>
        <dbReference type="ARBA" id="ARBA00023242"/>
    </source>
</evidence>
<comment type="caution">
    <text evidence="12">The sequence shown here is derived from an EMBL/GenBank/DDBJ whole genome shotgun (WGS) entry which is preliminary data.</text>
</comment>
<dbReference type="InterPro" id="IPR003657">
    <property type="entry name" value="WRKY_dom"/>
</dbReference>
<dbReference type="AlphaFoldDB" id="A0AAD4J9X7"/>
<keyword evidence="4" id="KW-0862">Zinc</keyword>
<dbReference type="InterPro" id="IPR036576">
    <property type="entry name" value="WRKY_dom_sf"/>
</dbReference>
<dbReference type="Gene3D" id="2.20.25.80">
    <property type="entry name" value="WRKY domain"/>
    <property type="match status" value="2"/>
</dbReference>
<reference evidence="12 13" key="1">
    <citation type="journal article" date="2021" name="Nat. Commun.">
        <title>Incipient diploidization of the medicinal plant Perilla within 10,000 years.</title>
        <authorList>
            <person name="Zhang Y."/>
            <person name="Shen Q."/>
            <person name="Leng L."/>
            <person name="Zhang D."/>
            <person name="Chen S."/>
            <person name="Shi Y."/>
            <person name="Ning Z."/>
            <person name="Chen S."/>
        </authorList>
    </citation>
    <scope>NUCLEOTIDE SEQUENCE [LARGE SCALE GENOMIC DNA]</scope>
    <source>
        <strain evidence="13">cv. PC099</strain>
    </source>
</reference>
<evidence type="ECO:0000256" key="4">
    <source>
        <dbReference type="ARBA" id="ARBA00022833"/>
    </source>
</evidence>
<evidence type="ECO:0000313" key="12">
    <source>
        <dbReference type="EMBL" id="KAH6829669.1"/>
    </source>
</evidence>
<sequence>MAETAGDAPATSRAKPTIQVPTRGSVGFLYANGSGPGFSPGPMTLVSSFFPEQSPFSFSQLLAGAMASPMAAKPAFAPAFDCGKDGKEGNFYDDGKNSEGGVGRKWDRPVNLVVPTPPPPPQLQVESVNMSPLFMVPPGLSPSGLLSPLQSPFGMSHQQALAHVTAQAALSQSFMQMQAEFHHSSSGGAAEAVANHSSSTQAEAPTRQIKPSPPDLENSKNEWTEVSQSGKNAAVVASDKPANDGYNWRKYGQKHVKASECPRSYYKCTHPNCLVKKKVERALDGHISEITYKGQHNHDPPKPPNKRDKDSSASDTSTIAHVNSVIASEDQTETERLNETVMVNSKPPNFPTTSHQSFEPYAVANHKDGMKDAPIVVDEGDADEPAAKRRSLDIGQSVPAPSHQAVSETKIVLQTRSEVDLLDDGYKWRKYGQKVVKGNPYPRSYYRCTYAGCNVRKHVERASADPKSVITTYEGKHNHDIPIGKHGSSHGAASANAQQKVVSKNIPEIGYENKDQIPTTLQLKEEQIAA</sequence>
<feature type="region of interest" description="Disordered" evidence="10">
    <location>
        <begin position="181"/>
        <end position="246"/>
    </location>
</feature>
<comment type="subcellular location">
    <subcellularLocation>
        <location evidence="1">Nucleus</location>
    </subcellularLocation>
</comment>
<evidence type="ECO:0000256" key="10">
    <source>
        <dbReference type="SAM" id="MobiDB-lite"/>
    </source>
</evidence>
<dbReference type="GO" id="GO:0005634">
    <property type="term" value="C:nucleus"/>
    <property type="evidence" value="ECO:0007669"/>
    <property type="project" value="UniProtKB-SubCell"/>
</dbReference>
<keyword evidence="6" id="KW-0238">DNA-binding</keyword>
<protein>
    <recommendedName>
        <fullName evidence="11">WRKY domain-containing protein</fullName>
    </recommendedName>
</protein>
<dbReference type="PANTHER" id="PTHR31221">
    <property type="entry name" value="WRKY TRANSCRIPTION FACTOR PROTEIN 1-RELATED"/>
    <property type="match status" value="1"/>
</dbReference>
<feature type="domain" description="WRKY" evidence="11">
    <location>
        <begin position="417"/>
        <end position="482"/>
    </location>
</feature>
<feature type="domain" description="WRKY" evidence="11">
    <location>
        <begin position="237"/>
        <end position="301"/>
    </location>
</feature>
<evidence type="ECO:0000256" key="3">
    <source>
        <dbReference type="ARBA" id="ARBA00022737"/>
    </source>
</evidence>
<proteinExistence type="inferred from homology"/>
<dbReference type="PANTHER" id="PTHR31221:SF133">
    <property type="entry name" value="WRKY TRANSCRIPTION FACTOR 3-RELATED"/>
    <property type="match status" value="1"/>
</dbReference>
<keyword evidence="8" id="KW-0539">Nucleus</keyword>
<evidence type="ECO:0000256" key="9">
    <source>
        <dbReference type="ARBA" id="ARBA00061157"/>
    </source>
</evidence>
<accession>A0AAD4J9X7</accession>
<evidence type="ECO:0000256" key="7">
    <source>
        <dbReference type="ARBA" id="ARBA00023163"/>
    </source>
</evidence>
<name>A0AAD4J9X7_PERFH</name>
<dbReference type="PROSITE" id="PS50811">
    <property type="entry name" value="WRKY"/>
    <property type="match status" value="2"/>
</dbReference>
<dbReference type="FunFam" id="2.20.25.80:FF:000006">
    <property type="entry name" value="WRKY transcription factor"/>
    <property type="match status" value="1"/>
</dbReference>
<keyword evidence="3" id="KW-0677">Repeat</keyword>
<dbReference type="GO" id="GO:0003700">
    <property type="term" value="F:DNA-binding transcription factor activity"/>
    <property type="evidence" value="ECO:0007669"/>
    <property type="project" value="InterPro"/>
</dbReference>
<gene>
    <name evidence="12" type="ORF">C2S53_016223</name>
</gene>
<dbReference type="GO" id="GO:0043565">
    <property type="term" value="F:sequence-specific DNA binding"/>
    <property type="evidence" value="ECO:0007669"/>
    <property type="project" value="InterPro"/>
</dbReference>
<dbReference type="GO" id="GO:0046872">
    <property type="term" value="F:metal ion binding"/>
    <property type="evidence" value="ECO:0007669"/>
    <property type="project" value="UniProtKB-KW"/>
</dbReference>
<dbReference type="EMBL" id="SDAM02000106">
    <property type="protein sequence ID" value="KAH6829669.1"/>
    <property type="molecule type" value="Genomic_DNA"/>
</dbReference>
<keyword evidence="2" id="KW-0479">Metal-binding</keyword>
<dbReference type="SMART" id="SM00774">
    <property type="entry name" value="WRKY"/>
    <property type="match status" value="2"/>
</dbReference>
<feature type="region of interest" description="Disordered" evidence="10">
    <location>
        <begin position="289"/>
        <end position="316"/>
    </location>
</feature>
<comment type="similarity">
    <text evidence="9">Belongs to the WRKY group I family.</text>
</comment>
<evidence type="ECO:0000259" key="11">
    <source>
        <dbReference type="PROSITE" id="PS50811"/>
    </source>
</evidence>
<dbReference type="SUPFAM" id="SSF118290">
    <property type="entry name" value="WRKY DNA-binding domain"/>
    <property type="match status" value="2"/>
</dbReference>
<evidence type="ECO:0000256" key="5">
    <source>
        <dbReference type="ARBA" id="ARBA00023015"/>
    </source>
</evidence>
<dbReference type="FunFam" id="2.20.25.80:FF:000003">
    <property type="entry name" value="WRKY transcription factor 57"/>
    <property type="match status" value="1"/>
</dbReference>
<dbReference type="Pfam" id="PF03106">
    <property type="entry name" value="WRKY"/>
    <property type="match status" value="2"/>
</dbReference>
<evidence type="ECO:0000256" key="6">
    <source>
        <dbReference type="ARBA" id="ARBA00023125"/>
    </source>
</evidence>
<keyword evidence="7" id="KW-0804">Transcription</keyword>